<keyword evidence="16" id="KW-1185">Reference proteome</keyword>
<comment type="catalytic activity">
    <reaction evidence="12">
        <text>a fatty acyl-[ACP] + malonyl-[ACP] + H(+) = a 3-oxoacyl-[ACP] + holo-[ACP] + CO2</text>
        <dbReference type="Rhea" id="RHEA:22836"/>
        <dbReference type="Rhea" id="RHEA-COMP:9623"/>
        <dbReference type="Rhea" id="RHEA-COMP:9685"/>
        <dbReference type="Rhea" id="RHEA-COMP:9916"/>
        <dbReference type="Rhea" id="RHEA-COMP:14125"/>
        <dbReference type="ChEBI" id="CHEBI:15378"/>
        <dbReference type="ChEBI" id="CHEBI:16526"/>
        <dbReference type="ChEBI" id="CHEBI:64479"/>
        <dbReference type="ChEBI" id="CHEBI:78449"/>
        <dbReference type="ChEBI" id="CHEBI:78776"/>
        <dbReference type="ChEBI" id="CHEBI:138651"/>
        <dbReference type="EC" id="2.3.1.41"/>
    </reaction>
    <physiologicalReaction direction="left-to-right" evidence="12">
        <dbReference type="Rhea" id="RHEA:22837"/>
    </physiologicalReaction>
</comment>
<evidence type="ECO:0000259" key="14">
    <source>
        <dbReference type="PROSITE" id="PS52004"/>
    </source>
</evidence>
<evidence type="ECO:0000256" key="4">
    <source>
        <dbReference type="ARBA" id="ARBA00013191"/>
    </source>
</evidence>
<evidence type="ECO:0000313" key="15">
    <source>
        <dbReference type="EMBL" id="SNS60042.1"/>
    </source>
</evidence>
<evidence type="ECO:0000256" key="10">
    <source>
        <dbReference type="ARBA" id="ARBA00042143"/>
    </source>
</evidence>
<feature type="domain" description="Ketosynthase family 3 (KS3)" evidence="14">
    <location>
        <begin position="3"/>
        <end position="424"/>
    </location>
</feature>
<dbReference type="Pfam" id="PF02801">
    <property type="entry name" value="Ketoacyl-synt_C"/>
    <property type="match status" value="1"/>
</dbReference>
<evidence type="ECO:0000256" key="12">
    <source>
        <dbReference type="ARBA" id="ARBA00048506"/>
    </source>
</evidence>
<evidence type="ECO:0000256" key="1">
    <source>
        <dbReference type="ARBA" id="ARBA00004496"/>
    </source>
</evidence>
<evidence type="ECO:0000256" key="11">
    <source>
        <dbReference type="ARBA" id="ARBA00048121"/>
    </source>
</evidence>
<dbReference type="Proteomes" id="UP000198393">
    <property type="component" value="Unassembled WGS sequence"/>
</dbReference>
<dbReference type="PROSITE" id="PS52004">
    <property type="entry name" value="KS3_2"/>
    <property type="match status" value="1"/>
</dbReference>
<comment type="similarity">
    <text evidence="2 13">Belongs to the thiolase-like superfamily. Beta-ketoacyl-ACP synthases family.</text>
</comment>
<dbReference type="GO" id="GO:0006633">
    <property type="term" value="P:fatty acid biosynthetic process"/>
    <property type="evidence" value="ECO:0007669"/>
    <property type="project" value="TreeGrafter"/>
</dbReference>
<sequence length="427" mass="45343">MEKHRVVITGLGVAAANAIGVDNYEKALREGKSGIKYLEELEKINLKCQIGGAPDLNSVNLGDHLPRMLAEKITNKGILYALLSGVEAWKDAGLEPNTVRTDFDSGMIFGAGDLSFDSFINRDFPAYPIDKGDSRKLGSRTISECMNSGAAAYLNSILGLGNRIQSNSSACITGSEAVLMGYEYLSSGKADRMICGSTEGDGRYIWAGFDAMRVLCSNSNDNPEFGSRPMSDSSSGFVPSGGSGALVLETLECAKARGAKIYGEILGGHVNSGGQRNGGTMTAANPDAVIDCITRAIKNAGISPEEIDLINGHLTSTKGDPAEIRNWVKALGRSGEDFPLINTPKSMIGHSVAGAGSVELVASVLQLHKDFVHANLNVENIHPEILSEIFGGCIPTSCQSREVNTVIKANFAFGDLNCALVLRKYKE</sequence>
<dbReference type="OrthoDB" id="9808669at2"/>
<dbReference type="InterPro" id="IPR014031">
    <property type="entry name" value="Ketoacyl_synth_C"/>
</dbReference>
<dbReference type="InterPro" id="IPR020841">
    <property type="entry name" value="PKS_Beta-ketoAc_synthase_dom"/>
</dbReference>
<evidence type="ECO:0000256" key="13">
    <source>
        <dbReference type="RuleBase" id="RU003694"/>
    </source>
</evidence>
<proteinExistence type="inferred from homology"/>
<reference evidence="15 16" key="1">
    <citation type="submission" date="2017-06" db="EMBL/GenBank/DDBJ databases">
        <authorList>
            <person name="Kim H.J."/>
            <person name="Triplett B.A."/>
        </authorList>
    </citation>
    <scope>NUCLEOTIDE SEQUENCE [LARGE SCALE GENOMIC DNA]</scope>
    <source>
        <strain evidence="15 16">DSM 19307</strain>
    </source>
</reference>
<evidence type="ECO:0000256" key="3">
    <source>
        <dbReference type="ARBA" id="ARBA00011738"/>
    </source>
</evidence>
<dbReference type="Pfam" id="PF00109">
    <property type="entry name" value="ketoacyl-synt"/>
    <property type="match status" value="1"/>
</dbReference>
<evidence type="ECO:0000256" key="6">
    <source>
        <dbReference type="ARBA" id="ARBA00022679"/>
    </source>
</evidence>
<dbReference type="PANTHER" id="PTHR11712">
    <property type="entry name" value="POLYKETIDE SYNTHASE-RELATED"/>
    <property type="match status" value="1"/>
</dbReference>
<protein>
    <recommendedName>
        <fullName evidence="8">3-oxoacyl-[acyl-carrier-protein] synthase 1</fullName>
        <ecNumber evidence="4">2.3.1.41</ecNumber>
    </recommendedName>
    <alternativeName>
        <fullName evidence="9">3-oxoacyl-[acyl-carrier-protein] synthase I</fullName>
    </alternativeName>
    <alternativeName>
        <fullName evidence="10">Beta-ketoacyl-ACP synthase I</fullName>
    </alternativeName>
</protein>
<gene>
    <name evidence="15" type="ORF">SAMN05421640_0820</name>
</gene>
<dbReference type="EMBL" id="FZPD01000001">
    <property type="protein sequence ID" value="SNS60042.1"/>
    <property type="molecule type" value="Genomic_DNA"/>
</dbReference>
<evidence type="ECO:0000256" key="5">
    <source>
        <dbReference type="ARBA" id="ARBA00022490"/>
    </source>
</evidence>
<dbReference type="AlphaFoldDB" id="A0A239FV76"/>
<evidence type="ECO:0000256" key="7">
    <source>
        <dbReference type="ARBA" id="ARBA00023315"/>
    </source>
</evidence>
<dbReference type="InterPro" id="IPR000794">
    <property type="entry name" value="Beta-ketoacyl_synthase"/>
</dbReference>
<dbReference type="InterPro" id="IPR014030">
    <property type="entry name" value="Ketoacyl_synth_N"/>
</dbReference>
<keyword evidence="6 13" id="KW-0808">Transferase</keyword>
<dbReference type="GO" id="GO:0005829">
    <property type="term" value="C:cytosol"/>
    <property type="evidence" value="ECO:0007669"/>
    <property type="project" value="TreeGrafter"/>
</dbReference>
<keyword evidence="7" id="KW-0012">Acyltransferase</keyword>
<evidence type="ECO:0000256" key="8">
    <source>
        <dbReference type="ARBA" id="ARBA00039450"/>
    </source>
</evidence>
<comment type="subcellular location">
    <subcellularLocation>
        <location evidence="1">Cytoplasm</location>
    </subcellularLocation>
</comment>
<evidence type="ECO:0000256" key="2">
    <source>
        <dbReference type="ARBA" id="ARBA00008467"/>
    </source>
</evidence>
<dbReference type="InterPro" id="IPR016039">
    <property type="entry name" value="Thiolase-like"/>
</dbReference>
<dbReference type="GO" id="GO:0004315">
    <property type="term" value="F:3-oxoacyl-[acyl-carrier-protein] synthase activity"/>
    <property type="evidence" value="ECO:0007669"/>
    <property type="project" value="UniProtKB-EC"/>
</dbReference>
<evidence type="ECO:0000256" key="9">
    <source>
        <dbReference type="ARBA" id="ARBA00041620"/>
    </source>
</evidence>
<dbReference type="SMART" id="SM00825">
    <property type="entry name" value="PKS_KS"/>
    <property type="match status" value="1"/>
</dbReference>
<dbReference type="Gene3D" id="3.40.47.10">
    <property type="match status" value="1"/>
</dbReference>
<keyword evidence="5" id="KW-0963">Cytoplasm</keyword>
<dbReference type="RefSeq" id="WP_089355562.1">
    <property type="nucleotide sequence ID" value="NZ_FZPD01000001.1"/>
</dbReference>
<dbReference type="CDD" id="cd00834">
    <property type="entry name" value="KAS_I_II"/>
    <property type="match status" value="1"/>
</dbReference>
<dbReference type="SUPFAM" id="SSF53901">
    <property type="entry name" value="Thiolase-like"/>
    <property type="match status" value="2"/>
</dbReference>
<organism evidence="15 16">
    <name type="scientific">Ekhidna lutea</name>
    <dbReference type="NCBI Taxonomy" id="447679"/>
    <lineage>
        <taxon>Bacteria</taxon>
        <taxon>Pseudomonadati</taxon>
        <taxon>Bacteroidota</taxon>
        <taxon>Cytophagia</taxon>
        <taxon>Cytophagales</taxon>
        <taxon>Reichenbachiellaceae</taxon>
        <taxon>Ekhidna</taxon>
    </lineage>
</organism>
<dbReference type="EC" id="2.3.1.41" evidence="4"/>
<comment type="catalytic activity">
    <reaction evidence="11">
        <text>(3Z)-decenoyl-[ACP] + malonyl-[ACP] + H(+) = 3-oxo-(5Z)-dodecenoyl-[ACP] + holo-[ACP] + CO2</text>
        <dbReference type="Rhea" id="RHEA:54940"/>
        <dbReference type="Rhea" id="RHEA-COMP:9623"/>
        <dbReference type="Rhea" id="RHEA-COMP:9685"/>
        <dbReference type="Rhea" id="RHEA-COMP:9927"/>
        <dbReference type="Rhea" id="RHEA-COMP:14042"/>
        <dbReference type="ChEBI" id="CHEBI:15378"/>
        <dbReference type="ChEBI" id="CHEBI:16526"/>
        <dbReference type="ChEBI" id="CHEBI:64479"/>
        <dbReference type="ChEBI" id="CHEBI:78449"/>
        <dbReference type="ChEBI" id="CHEBI:78798"/>
        <dbReference type="ChEBI" id="CHEBI:138410"/>
    </reaction>
    <physiologicalReaction direction="left-to-right" evidence="11">
        <dbReference type="Rhea" id="RHEA:54941"/>
    </physiologicalReaction>
</comment>
<dbReference type="PANTHER" id="PTHR11712:SF306">
    <property type="entry name" value="3-OXOACYL-[ACYL-CARRIER-PROTEIN] SYNTHASE 1"/>
    <property type="match status" value="1"/>
</dbReference>
<accession>A0A239FV76</accession>
<evidence type="ECO:0000313" key="16">
    <source>
        <dbReference type="Proteomes" id="UP000198393"/>
    </source>
</evidence>
<name>A0A239FV76_EKHLU</name>
<comment type="subunit">
    <text evidence="3">Homodimer.</text>
</comment>